<evidence type="ECO:0000313" key="2">
    <source>
        <dbReference type="Proteomes" id="UP000230069"/>
    </source>
</evidence>
<accession>A0A2G5E9K6</accession>
<name>A0A2G5E9K6_AQUCA</name>
<evidence type="ECO:0000313" key="1">
    <source>
        <dbReference type="EMBL" id="PIA52442.1"/>
    </source>
</evidence>
<dbReference type="EMBL" id="KZ305027">
    <property type="protein sequence ID" value="PIA52442.1"/>
    <property type="molecule type" value="Genomic_DNA"/>
</dbReference>
<keyword evidence="2" id="KW-1185">Reference proteome</keyword>
<reference evidence="1 2" key="1">
    <citation type="submission" date="2017-09" db="EMBL/GenBank/DDBJ databases">
        <title>WGS assembly of Aquilegia coerulea Goldsmith.</title>
        <authorList>
            <person name="Hodges S."/>
            <person name="Kramer E."/>
            <person name="Nordborg M."/>
            <person name="Tomkins J."/>
            <person name="Borevitz J."/>
            <person name="Derieg N."/>
            <person name="Yan J."/>
            <person name="Mihaltcheva S."/>
            <person name="Hayes R.D."/>
            <person name="Rokhsar D."/>
        </authorList>
    </citation>
    <scope>NUCLEOTIDE SEQUENCE [LARGE SCALE GENOMIC DNA]</scope>
    <source>
        <strain evidence="2">cv. Goldsmith</strain>
    </source>
</reference>
<protein>
    <submittedName>
        <fullName evidence="1">Uncharacterized protein</fullName>
    </submittedName>
</protein>
<sequence length="69" mass="7840">MKLRKSLLPSTTSQFPNISVYLSACPRVWCQITPLDPQSQLRPSLIHFPGHQIVCLKLDYSSTIEDLKV</sequence>
<dbReference type="Proteomes" id="UP000230069">
    <property type="component" value="Unassembled WGS sequence"/>
</dbReference>
<dbReference type="InParanoid" id="A0A2G5E9K6"/>
<dbReference type="AlphaFoldDB" id="A0A2G5E9K6"/>
<gene>
    <name evidence="1" type="ORF">AQUCO_01000369v1</name>
</gene>
<proteinExistence type="predicted"/>
<organism evidence="1 2">
    <name type="scientific">Aquilegia coerulea</name>
    <name type="common">Rocky mountain columbine</name>
    <dbReference type="NCBI Taxonomy" id="218851"/>
    <lineage>
        <taxon>Eukaryota</taxon>
        <taxon>Viridiplantae</taxon>
        <taxon>Streptophyta</taxon>
        <taxon>Embryophyta</taxon>
        <taxon>Tracheophyta</taxon>
        <taxon>Spermatophyta</taxon>
        <taxon>Magnoliopsida</taxon>
        <taxon>Ranunculales</taxon>
        <taxon>Ranunculaceae</taxon>
        <taxon>Thalictroideae</taxon>
        <taxon>Aquilegia</taxon>
    </lineage>
</organism>